<evidence type="ECO:0000313" key="3">
    <source>
        <dbReference type="Proteomes" id="UP000679690"/>
    </source>
</evidence>
<dbReference type="Proteomes" id="UP000679690">
    <property type="component" value="Unassembled WGS sequence"/>
</dbReference>
<dbReference type="PROSITE" id="PS51257">
    <property type="entry name" value="PROKAR_LIPOPROTEIN"/>
    <property type="match status" value="1"/>
</dbReference>
<dbReference type="RefSeq" id="WP_208472848.1">
    <property type="nucleotide sequence ID" value="NZ_JAGFNS010000042.1"/>
</dbReference>
<dbReference type="EMBL" id="JAGFNS010000042">
    <property type="protein sequence ID" value="MBO3743604.1"/>
    <property type="molecule type" value="Genomic_DNA"/>
</dbReference>
<evidence type="ECO:0008006" key="4">
    <source>
        <dbReference type="Google" id="ProtNLM"/>
    </source>
</evidence>
<evidence type="ECO:0000256" key="1">
    <source>
        <dbReference type="SAM" id="SignalP"/>
    </source>
</evidence>
<name>A0ABS3UYH1_9ACTN</name>
<keyword evidence="1" id="KW-0732">Signal</keyword>
<organism evidence="2 3">
    <name type="scientific">Actinoplanes flavus</name>
    <dbReference type="NCBI Taxonomy" id="2820290"/>
    <lineage>
        <taxon>Bacteria</taxon>
        <taxon>Bacillati</taxon>
        <taxon>Actinomycetota</taxon>
        <taxon>Actinomycetes</taxon>
        <taxon>Micromonosporales</taxon>
        <taxon>Micromonosporaceae</taxon>
        <taxon>Actinoplanes</taxon>
    </lineage>
</organism>
<protein>
    <recommendedName>
        <fullName evidence="4">Lipoprotein</fullName>
    </recommendedName>
</protein>
<feature type="chain" id="PRO_5046503132" description="Lipoprotein" evidence="1">
    <location>
        <begin position="22"/>
        <end position="248"/>
    </location>
</feature>
<comment type="caution">
    <text evidence="2">The sequence shown here is derived from an EMBL/GenBank/DDBJ whole genome shotgun (WGS) entry which is preliminary data.</text>
</comment>
<gene>
    <name evidence="2" type="ORF">J5X75_39515</name>
</gene>
<proteinExistence type="predicted"/>
<accession>A0ABS3UYH1</accession>
<reference evidence="2 3" key="1">
    <citation type="submission" date="2021-03" db="EMBL/GenBank/DDBJ databases">
        <title>Actinoplanes flavus sp. nov., a novel actinomycete isolated from Coconut Palm rhizosphere soil.</title>
        <authorList>
            <person name="Luo X."/>
        </authorList>
    </citation>
    <scope>NUCLEOTIDE SEQUENCE [LARGE SCALE GENOMIC DNA]</scope>
    <source>
        <strain evidence="2 3">NEAU-H7</strain>
    </source>
</reference>
<feature type="signal peptide" evidence="1">
    <location>
        <begin position="1"/>
        <end position="21"/>
    </location>
</feature>
<evidence type="ECO:0000313" key="2">
    <source>
        <dbReference type="EMBL" id="MBO3743604.1"/>
    </source>
</evidence>
<keyword evidence="3" id="KW-1185">Reference proteome</keyword>
<sequence length="248" mass="25290">MKKTTLQAGAAALAAAAMLLAGCGSSDSSDTASTGAPAATQAADNGVAALTADEILAKAKEALKKAGSYHVKGSATQDGTEMAMDFRVSGVNFAGTLSMGQGDVELLLVDGKQYMRPSEGFYTMLGMGETAKTVTAALGTKWLEVSATDKSMSSIFGIVNIDEMLSSTGTAAKGEPAQLDGRPVITLTDSDDATSKLFVATTGEPYPLRMGEATGDGITFTEFGDTFADIKAPAADQVLDMAALTGKK</sequence>
<dbReference type="Gene3D" id="2.50.20.20">
    <property type="match status" value="1"/>
</dbReference>